<evidence type="ECO:0000313" key="3">
    <source>
        <dbReference type="Proteomes" id="UP000031449"/>
    </source>
</evidence>
<accession>A0A0B5AT45</accession>
<feature type="transmembrane region" description="Helical" evidence="1">
    <location>
        <begin position="38"/>
        <end position="59"/>
    </location>
</feature>
<keyword evidence="1" id="KW-0812">Transmembrane</keyword>
<protein>
    <recommendedName>
        <fullName evidence="4">YtpI-like protein</fullName>
    </recommendedName>
</protein>
<keyword evidence="3" id="KW-1185">Reference proteome</keyword>
<sequence length="106" mass="12139">MAILVFLIIMSGVAYLYFKTKQIRTPRPVEKAWQKSRAGIALGAGMGLIGLNTLFLFNFELATDLIFTYIIALVFIIIGFSSAWIRYKAYKHYTPLLAEEENKWNN</sequence>
<dbReference type="BioCyc" id="JESP1508404:G14D9-11692-MONOMER"/>
<dbReference type="InterPro" id="IPR025618">
    <property type="entry name" value="YtpI"/>
</dbReference>
<proteinExistence type="predicted"/>
<evidence type="ECO:0000313" key="2">
    <source>
        <dbReference type="EMBL" id="AJD91753.1"/>
    </source>
</evidence>
<keyword evidence="1" id="KW-1133">Transmembrane helix</keyword>
<dbReference type="AlphaFoldDB" id="A0A0B5AT45"/>
<dbReference type="Pfam" id="PF14007">
    <property type="entry name" value="YtpI"/>
    <property type="match status" value="1"/>
</dbReference>
<dbReference type="EMBL" id="CP009416">
    <property type="protein sequence ID" value="AJD91753.1"/>
    <property type="molecule type" value="Genomic_DNA"/>
</dbReference>
<dbReference type="KEGG" id="jeo:JMA_24360"/>
<reference evidence="2 3" key="1">
    <citation type="submission" date="2014-08" db="EMBL/GenBank/DDBJ databases">
        <title>Complete genome of a marine bacteria Jeotgalibacillus malaysiensis.</title>
        <authorList>
            <person name="Yaakop A.S."/>
            <person name="Chan K.-G."/>
            <person name="Goh K.M."/>
        </authorList>
    </citation>
    <scope>NUCLEOTIDE SEQUENCE [LARGE SCALE GENOMIC DNA]</scope>
    <source>
        <strain evidence="2 3">D5</strain>
    </source>
</reference>
<dbReference type="Proteomes" id="UP000031449">
    <property type="component" value="Chromosome"/>
</dbReference>
<dbReference type="STRING" id="1508404.JMA_24360"/>
<evidence type="ECO:0000256" key="1">
    <source>
        <dbReference type="SAM" id="Phobius"/>
    </source>
</evidence>
<organism evidence="2 3">
    <name type="scientific">Jeotgalibacillus malaysiensis</name>
    <dbReference type="NCBI Taxonomy" id="1508404"/>
    <lineage>
        <taxon>Bacteria</taxon>
        <taxon>Bacillati</taxon>
        <taxon>Bacillota</taxon>
        <taxon>Bacilli</taxon>
        <taxon>Bacillales</taxon>
        <taxon>Caryophanaceae</taxon>
        <taxon>Jeotgalibacillus</taxon>
    </lineage>
</organism>
<name>A0A0B5AT45_9BACL</name>
<feature type="transmembrane region" description="Helical" evidence="1">
    <location>
        <begin position="66"/>
        <end position="87"/>
    </location>
</feature>
<dbReference type="HOGENOM" id="CLU_154562_2_1_9"/>
<keyword evidence="1" id="KW-0472">Membrane</keyword>
<evidence type="ECO:0008006" key="4">
    <source>
        <dbReference type="Google" id="ProtNLM"/>
    </source>
</evidence>
<dbReference type="OrthoDB" id="2453019at2"/>
<gene>
    <name evidence="2" type="ORF">JMA_24360</name>
</gene>